<accession>A0ABR1YRL5</accession>
<dbReference type="EC" id="1.14.13.9" evidence="10"/>
<evidence type="ECO:0000256" key="8">
    <source>
        <dbReference type="ARBA" id="ARBA00023033"/>
    </source>
</evidence>
<sequence>MVVQKTVVVGAGPVGALAAIYAARRGDEVEIYELRGDLRDPDTTLLNFTRSINLALSERGINSMRKAECPGLLESVLDETIPMYGRMIHGSQNGQNTQEAQLYDVRGRFLRAIDRSSLNTRLLDELESMPNVKFFFHHKLVGADFKNNVAWFEHLKTAAQQATSTTTSSGNREVEVKFDLMIGADGAHSAVRYHMMKYARMDYMQEYIDTLWCEFRMDPAPHSENDGFKIPPNYLHIWPGKEFMFIAIPSLDKSFTCTLFLPADGFAELDANPDRLVPFFQKHFPGVVPDLISEEALQRQFSENPHLPLISIKCSPYHYGSSAVILGDAAHAMVPFYGQGMNAGLEDVRVLYDCLDQFSPPADKEPETATALDASNYALVNGDPVARTNARARALDAYSALRRPDAHTINDLALRNYVEMRSDVTSPLYRLRKAVEEWLSVRVPSLGFATQYSRVTFGNERYSDVKQAVVRQSQVLLAAMLTSTVAAAGWVAWVVWRLERRSAARPSPSSVVGGFLGSVGKSISDFGRRLA</sequence>
<dbReference type="PANTHER" id="PTHR46028:SF2">
    <property type="entry name" value="KYNURENINE 3-MONOOXYGENASE"/>
    <property type="match status" value="1"/>
</dbReference>
<dbReference type="InterPro" id="IPR036188">
    <property type="entry name" value="FAD/NAD-bd_sf"/>
</dbReference>
<keyword evidence="7 10" id="KW-0560">Oxidoreductase</keyword>
<dbReference type="SUPFAM" id="SSF51905">
    <property type="entry name" value="FAD/NAD(P)-binding domain"/>
    <property type="match status" value="1"/>
</dbReference>
<evidence type="ECO:0000256" key="3">
    <source>
        <dbReference type="ARBA" id="ARBA00022642"/>
    </source>
</evidence>
<gene>
    <name evidence="10" type="primary">BNA4</name>
    <name evidence="13" type="ORF">HDK90DRAFT_481110</name>
</gene>
<keyword evidence="14" id="KW-1185">Reference proteome</keyword>
<evidence type="ECO:0000256" key="4">
    <source>
        <dbReference type="ARBA" id="ARBA00022787"/>
    </source>
</evidence>
<evidence type="ECO:0000256" key="2">
    <source>
        <dbReference type="ARBA" id="ARBA00022630"/>
    </source>
</evidence>
<keyword evidence="3 10" id="KW-0662">Pyridine nucleotide biosynthesis</keyword>
<evidence type="ECO:0000256" key="1">
    <source>
        <dbReference type="ARBA" id="ARBA00001974"/>
    </source>
</evidence>
<dbReference type="HAMAP" id="MF_01971">
    <property type="entry name" value="Kynurenine_monooxygenase"/>
    <property type="match status" value="1"/>
</dbReference>
<comment type="cofactor">
    <cofactor evidence="1 10">
        <name>FAD</name>
        <dbReference type="ChEBI" id="CHEBI:57692"/>
    </cofactor>
</comment>
<dbReference type="PRINTS" id="PR00420">
    <property type="entry name" value="RNGMNOXGNASE"/>
</dbReference>
<feature type="transmembrane region" description="Helical" evidence="11">
    <location>
        <begin position="475"/>
        <end position="496"/>
    </location>
</feature>
<evidence type="ECO:0000313" key="13">
    <source>
        <dbReference type="EMBL" id="KAK8237635.1"/>
    </source>
</evidence>
<dbReference type="Gene3D" id="3.50.50.60">
    <property type="entry name" value="FAD/NAD(P)-binding domain"/>
    <property type="match status" value="1"/>
</dbReference>
<dbReference type="Pfam" id="PF01494">
    <property type="entry name" value="FAD_binding_3"/>
    <property type="match status" value="1"/>
</dbReference>
<comment type="subcellular location">
    <subcellularLocation>
        <location evidence="10">Mitochondrion outer membrane</location>
    </subcellularLocation>
</comment>
<evidence type="ECO:0000256" key="7">
    <source>
        <dbReference type="ARBA" id="ARBA00023002"/>
    </source>
</evidence>
<evidence type="ECO:0000259" key="12">
    <source>
        <dbReference type="Pfam" id="PF01494"/>
    </source>
</evidence>
<proteinExistence type="inferred from homology"/>
<keyword evidence="4 10" id="KW-1000">Mitochondrion outer membrane</keyword>
<dbReference type="InterPro" id="IPR027545">
    <property type="entry name" value="Kynurenine_monooxygenase"/>
</dbReference>
<evidence type="ECO:0000313" key="14">
    <source>
        <dbReference type="Proteomes" id="UP001492380"/>
    </source>
</evidence>
<evidence type="ECO:0000256" key="6">
    <source>
        <dbReference type="ARBA" id="ARBA00022857"/>
    </source>
</evidence>
<reference evidence="13 14" key="1">
    <citation type="submission" date="2024-04" db="EMBL/GenBank/DDBJ databases">
        <title>Phyllosticta paracitricarpa is synonymous to the EU quarantine fungus P. citricarpa based on phylogenomic analyses.</title>
        <authorList>
            <consortium name="Lawrence Berkeley National Laboratory"/>
            <person name="Van Ingen-Buijs V.A."/>
            <person name="Van Westerhoven A.C."/>
            <person name="Haridas S."/>
            <person name="Skiadas P."/>
            <person name="Martin F."/>
            <person name="Groenewald J.Z."/>
            <person name="Crous P.W."/>
            <person name="Seidl M.F."/>
        </authorList>
    </citation>
    <scope>NUCLEOTIDE SEQUENCE [LARGE SCALE GENOMIC DNA]</scope>
    <source>
        <strain evidence="13 14">CBS 123374</strain>
    </source>
</reference>
<evidence type="ECO:0000256" key="9">
    <source>
        <dbReference type="ARBA" id="ARBA00047818"/>
    </source>
</evidence>
<comment type="pathway">
    <text evidence="10">Cofactor biosynthesis; NAD(+) biosynthesis; quinolinate from L-kynurenine: step 1/3.</text>
</comment>
<protein>
    <recommendedName>
        <fullName evidence="10">Kynurenine 3-monooxygenase</fullName>
        <ecNumber evidence="10">1.14.13.9</ecNumber>
    </recommendedName>
    <alternativeName>
        <fullName evidence="10">Biosynthesis of nicotinic acid protein 4</fullName>
    </alternativeName>
    <alternativeName>
        <fullName evidence="10">Kynurenine 3-hydroxylase</fullName>
    </alternativeName>
</protein>
<comment type="function">
    <text evidence="10">Catalyzes the hydroxylation of L-kynurenine (L-Kyn) to form 3-hydroxy-L-kynurenine (L-3OHKyn). Required for synthesis of quinolinic acid.</text>
</comment>
<comment type="catalytic activity">
    <reaction evidence="9 10">
        <text>L-kynurenine + NADPH + O2 + H(+) = 3-hydroxy-L-kynurenine + NADP(+) + H2O</text>
        <dbReference type="Rhea" id="RHEA:20545"/>
        <dbReference type="ChEBI" id="CHEBI:15377"/>
        <dbReference type="ChEBI" id="CHEBI:15378"/>
        <dbReference type="ChEBI" id="CHEBI:15379"/>
        <dbReference type="ChEBI" id="CHEBI:57783"/>
        <dbReference type="ChEBI" id="CHEBI:57959"/>
        <dbReference type="ChEBI" id="CHEBI:58125"/>
        <dbReference type="ChEBI" id="CHEBI:58349"/>
        <dbReference type="EC" id="1.14.13.9"/>
    </reaction>
</comment>
<evidence type="ECO:0000256" key="11">
    <source>
        <dbReference type="SAM" id="Phobius"/>
    </source>
</evidence>
<comment type="caution">
    <text evidence="13">The sequence shown here is derived from an EMBL/GenBank/DDBJ whole genome shotgun (WGS) entry which is preliminary data.</text>
</comment>
<comment type="similarity">
    <text evidence="10">Belongs to the aromatic-ring hydroxylase family. KMO subfamily.</text>
</comment>
<feature type="domain" description="FAD-binding" evidence="12">
    <location>
        <begin position="6"/>
        <end position="353"/>
    </location>
</feature>
<keyword evidence="10" id="KW-0496">Mitochondrion</keyword>
<keyword evidence="5 10" id="KW-0274">FAD</keyword>
<evidence type="ECO:0000256" key="10">
    <source>
        <dbReference type="HAMAP-Rule" id="MF_03018"/>
    </source>
</evidence>
<keyword evidence="10 11" id="KW-0472">Membrane</keyword>
<dbReference type="PANTHER" id="PTHR46028">
    <property type="entry name" value="KYNURENINE 3-MONOOXYGENASE"/>
    <property type="match status" value="1"/>
</dbReference>
<keyword evidence="11" id="KW-0812">Transmembrane</keyword>
<keyword evidence="6 10" id="KW-0521">NADP</keyword>
<dbReference type="EMBL" id="JBBWRZ010000004">
    <property type="protein sequence ID" value="KAK8237635.1"/>
    <property type="molecule type" value="Genomic_DNA"/>
</dbReference>
<keyword evidence="11" id="KW-1133">Transmembrane helix</keyword>
<name>A0ABR1YRL5_9PEZI</name>
<keyword evidence="2 10" id="KW-0285">Flavoprotein</keyword>
<dbReference type="InterPro" id="IPR002938">
    <property type="entry name" value="FAD-bd"/>
</dbReference>
<keyword evidence="8 10" id="KW-0503">Monooxygenase</keyword>
<organism evidence="13 14">
    <name type="scientific">Phyllosticta capitalensis</name>
    <dbReference type="NCBI Taxonomy" id="121624"/>
    <lineage>
        <taxon>Eukaryota</taxon>
        <taxon>Fungi</taxon>
        <taxon>Dikarya</taxon>
        <taxon>Ascomycota</taxon>
        <taxon>Pezizomycotina</taxon>
        <taxon>Dothideomycetes</taxon>
        <taxon>Dothideomycetes incertae sedis</taxon>
        <taxon>Botryosphaeriales</taxon>
        <taxon>Phyllostictaceae</taxon>
        <taxon>Phyllosticta</taxon>
    </lineage>
</organism>
<evidence type="ECO:0000256" key="5">
    <source>
        <dbReference type="ARBA" id="ARBA00022827"/>
    </source>
</evidence>
<dbReference type="Proteomes" id="UP001492380">
    <property type="component" value="Unassembled WGS sequence"/>
</dbReference>